<feature type="non-terminal residue" evidence="1">
    <location>
        <position position="252"/>
    </location>
</feature>
<proteinExistence type="predicted"/>
<dbReference type="GO" id="GO:0016491">
    <property type="term" value="F:oxidoreductase activity"/>
    <property type="evidence" value="ECO:0007669"/>
    <property type="project" value="TreeGrafter"/>
</dbReference>
<dbReference type="InterPro" id="IPR004155">
    <property type="entry name" value="PBS_lyase_HEAT"/>
</dbReference>
<dbReference type="SMART" id="SM00567">
    <property type="entry name" value="EZ_HEAT"/>
    <property type="match status" value="3"/>
</dbReference>
<reference evidence="1" key="1">
    <citation type="journal article" date="2014" name="Front. Microbiol.">
        <title>High frequency of phylogenetically diverse reductive dehalogenase-homologous genes in deep subseafloor sedimentary metagenomes.</title>
        <authorList>
            <person name="Kawai M."/>
            <person name="Futagami T."/>
            <person name="Toyoda A."/>
            <person name="Takaki Y."/>
            <person name="Nishi S."/>
            <person name="Hori S."/>
            <person name="Arai W."/>
            <person name="Tsubouchi T."/>
            <person name="Morono Y."/>
            <person name="Uchiyama I."/>
            <person name="Ito T."/>
            <person name="Fujiyama A."/>
            <person name="Inagaki F."/>
            <person name="Takami H."/>
        </authorList>
    </citation>
    <scope>NUCLEOTIDE SEQUENCE</scope>
    <source>
        <strain evidence="1">Expedition CK06-06</strain>
    </source>
</reference>
<dbReference type="SUPFAM" id="SSF48371">
    <property type="entry name" value="ARM repeat"/>
    <property type="match status" value="1"/>
</dbReference>
<dbReference type="Pfam" id="PF13646">
    <property type="entry name" value="HEAT_2"/>
    <property type="match status" value="1"/>
</dbReference>
<organism evidence="1">
    <name type="scientific">marine sediment metagenome</name>
    <dbReference type="NCBI Taxonomy" id="412755"/>
    <lineage>
        <taxon>unclassified sequences</taxon>
        <taxon>metagenomes</taxon>
        <taxon>ecological metagenomes</taxon>
    </lineage>
</organism>
<evidence type="ECO:0000313" key="1">
    <source>
        <dbReference type="EMBL" id="GAH89785.1"/>
    </source>
</evidence>
<dbReference type="AlphaFoldDB" id="X1K833"/>
<dbReference type="InterPro" id="IPR011989">
    <property type="entry name" value="ARM-like"/>
</dbReference>
<sequence length="252" mass="27473">LVAFADTPGKDRAARALRQFRAGKPNAYQEVISAGEAAVDGLAKILGDKKADGTLRFTAANALGDIGSRKAVGPLLRALKDPYFNVRRCAALALGKIGDKSARRALVKLAKEDPFAWRDPKTGKVRHLVREGARKALDILAGRATPETAGLRKEKETFLKDASKPPASPVKVRMRRLGWPFKGGFRDQKVWNNYQQPTDQYVHAALDFIQPAGAEVLAVEGGYVAAIATNYPKSKTHHFFIVTPKKSGDEGW</sequence>
<name>X1K833_9ZZZZ</name>
<comment type="caution">
    <text evidence="1">The sequence shown here is derived from an EMBL/GenBank/DDBJ whole genome shotgun (WGS) entry which is preliminary data.</text>
</comment>
<accession>X1K833</accession>
<dbReference type="PANTHER" id="PTHR12697:SF5">
    <property type="entry name" value="DEOXYHYPUSINE HYDROXYLASE"/>
    <property type="match status" value="1"/>
</dbReference>
<feature type="non-terminal residue" evidence="1">
    <location>
        <position position="1"/>
    </location>
</feature>
<gene>
    <name evidence="1" type="ORF">S03H2_56996</name>
</gene>
<evidence type="ECO:0008006" key="2">
    <source>
        <dbReference type="Google" id="ProtNLM"/>
    </source>
</evidence>
<dbReference type="EMBL" id="BARU01036504">
    <property type="protein sequence ID" value="GAH89785.1"/>
    <property type="molecule type" value="Genomic_DNA"/>
</dbReference>
<dbReference type="PANTHER" id="PTHR12697">
    <property type="entry name" value="PBS LYASE HEAT-LIKE PROTEIN"/>
    <property type="match status" value="1"/>
</dbReference>
<dbReference type="Gene3D" id="1.25.10.10">
    <property type="entry name" value="Leucine-rich Repeat Variant"/>
    <property type="match status" value="1"/>
</dbReference>
<dbReference type="InterPro" id="IPR016024">
    <property type="entry name" value="ARM-type_fold"/>
</dbReference>
<protein>
    <recommendedName>
        <fullName evidence="2">HEAT repeat domain-containing protein</fullName>
    </recommendedName>
</protein>